<dbReference type="eggNOG" id="COG0612">
    <property type="taxonomic scope" value="Bacteria"/>
</dbReference>
<dbReference type="PATRIC" id="fig|1303518.3.peg.1159"/>
<dbReference type="KEGG" id="ccz:CCALI_01139"/>
<evidence type="ECO:0000259" key="2">
    <source>
        <dbReference type="Pfam" id="PF00675"/>
    </source>
</evidence>
<evidence type="ECO:0000313" key="4">
    <source>
        <dbReference type="EMBL" id="CCW34958.1"/>
    </source>
</evidence>
<dbReference type="InterPro" id="IPR007863">
    <property type="entry name" value="Peptidase_M16_C"/>
</dbReference>
<accession>S0EYJ1</accession>
<organism evidence="4 5">
    <name type="scientific">Chthonomonas calidirosea (strain DSM 23976 / ICMP 18418 / T49)</name>
    <dbReference type="NCBI Taxonomy" id="1303518"/>
    <lineage>
        <taxon>Bacteria</taxon>
        <taxon>Bacillati</taxon>
        <taxon>Armatimonadota</taxon>
        <taxon>Chthonomonadia</taxon>
        <taxon>Chthonomonadales</taxon>
        <taxon>Chthonomonadaceae</taxon>
        <taxon>Chthonomonas</taxon>
    </lineage>
</organism>
<gene>
    <name evidence="4" type="ORF">CCALI_01139</name>
</gene>
<dbReference type="HOGENOM" id="CLU_378939_0_0_0"/>
<dbReference type="GO" id="GO:0046872">
    <property type="term" value="F:metal ion binding"/>
    <property type="evidence" value="ECO:0007669"/>
    <property type="project" value="InterPro"/>
</dbReference>
<keyword evidence="5" id="KW-1185">Reference proteome</keyword>
<feature type="domain" description="Peptidase M16 N-terminal" evidence="2">
    <location>
        <begin position="71"/>
        <end position="204"/>
    </location>
</feature>
<protein>
    <submittedName>
        <fullName evidence="4">Predicted Zn-dependent peptidases</fullName>
    </submittedName>
</protein>
<evidence type="ECO:0000313" key="5">
    <source>
        <dbReference type="Proteomes" id="UP000014227"/>
    </source>
</evidence>
<dbReference type="PANTHER" id="PTHR11851:SF224">
    <property type="entry name" value="PROCESSING PROTEASE"/>
    <property type="match status" value="1"/>
</dbReference>
<dbReference type="EMBL" id="HF951689">
    <property type="protein sequence ID" value="CCW34958.1"/>
    <property type="molecule type" value="Genomic_DNA"/>
</dbReference>
<dbReference type="OrthoDB" id="9811314at2"/>
<dbReference type="Gene3D" id="3.30.830.10">
    <property type="entry name" value="Metalloenzyme, LuxS/M16 peptidase-like"/>
    <property type="match status" value="2"/>
</dbReference>
<reference evidence="5" key="1">
    <citation type="submission" date="2013-03" db="EMBL/GenBank/DDBJ databases">
        <title>Genome sequence of Chthonomonas calidirosea, the first sequenced genome from the Armatimonadetes phylum (formally candidate division OP10).</title>
        <authorList>
            <person name="Lee K.C.Y."/>
            <person name="Morgan X.C."/>
            <person name="Dunfield P.F."/>
            <person name="Tamas I."/>
            <person name="Houghton K.M."/>
            <person name="Vyssotski M."/>
            <person name="Ryan J.L.J."/>
            <person name="Lagutin K."/>
            <person name="McDonald I.R."/>
            <person name="Stott M.B."/>
        </authorList>
    </citation>
    <scope>NUCLEOTIDE SEQUENCE [LARGE SCALE GENOMIC DNA]</scope>
    <source>
        <strain evidence="5">DSM 23976 / ICMP 18418 / T49</strain>
    </source>
</reference>
<dbReference type="SUPFAM" id="SSF63411">
    <property type="entry name" value="LuxS/MPP-like metallohydrolase"/>
    <property type="match status" value="2"/>
</dbReference>
<sequence>MKLVKRCAMSYRLLSFFKSLSSLAALLFTQRLLYAQIAPGGLTSPPSPANLPSFVLPTVLRWNLPNGLHVAFAPDHRQPALWVDLAVPAGSVYDPPQKVGLAAMTVRLLDKGTQHRTAAQIAQQIDQLGATFSTTVGRDYLFLSLQGLSDDARSLFDLLSDVALHPQFPPSEVAKERTQLVNEIAAELSDASTLATAALDRLVYGAHPYGDYPKGTPETLKAIRPDDLKQFHQTHFVPNGSTLFIVGDLPVALAHKLAQTYFGSWPPSQQAAEAPPAPESYTHSSFVVIHRPDAAQTAISIGVLTSGYTAPNRIAADVAASVLGGGEFNSRLNRAIREQRGLAYYAYCRITRHRYAGSLEAVTLTKTASTGEVVRLALDLIRGIGQQPIPAKELKESQRYLIGSFFIRSATPRGFLTALEPALLYGQGPQELADYASQVQAVTPQQAEEAMAHLPLAHPIVVLVGNAPAIVPQIRSLGSVAVIPENQVDLLSPTLQSAVASDTTPSSRAEAKALFQEVWQAHGGDALKSLQTLQLKGKGSFSPPGLATNNPLPISSFTFTFQAPDRMRMDLQTDFGPVSIGVPGDATPWFSLGVPQDAPAIVVQIASATNLLHLLLAAKEGKETIRSVPDLKTDAGSLPGFALTTPQGQTVQLYLDPQTHLVQRIVAPGTADNPTITATLKNYHSVNGVQLPQQITVTQDKATLMELDITDSQANVKVDDTIFTKPKTASNP</sequence>
<dbReference type="InParanoid" id="S0EYJ1"/>
<feature type="domain" description="Peptidase M16 C-terminal" evidence="3">
    <location>
        <begin position="223"/>
        <end position="399"/>
    </location>
</feature>
<dbReference type="InterPro" id="IPR011765">
    <property type="entry name" value="Pept_M16_N"/>
</dbReference>
<feature type="signal peptide" evidence="1">
    <location>
        <begin position="1"/>
        <end position="24"/>
    </location>
</feature>
<evidence type="ECO:0000259" key="3">
    <source>
        <dbReference type="Pfam" id="PF05193"/>
    </source>
</evidence>
<dbReference type="Pfam" id="PF05193">
    <property type="entry name" value="Peptidase_M16_C"/>
    <property type="match status" value="1"/>
</dbReference>
<dbReference type="Pfam" id="PF00675">
    <property type="entry name" value="Peptidase_M16"/>
    <property type="match status" value="1"/>
</dbReference>
<dbReference type="Gene3D" id="2.50.20.10">
    <property type="entry name" value="Lipoprotein localisation LolA/LolB/LppX"/>
    <property type="match status" value="1"/>
</dbReference>
<keyword evidence="1" id="KW-0732">Signal</keyword>
<dbReference type="Proteomes" id="UP000014227">
    <property type="component" value="Chromosome I"/>
</dbReference>
<name>S0EYJ1_CHTCT</name>
<dbReference type="RefSeq" id="WP_016482503.1">
    <property type="nucleotide sequence ID" value="NC_021487.1"/>
</dbReference>
<dbReference type="STRING" id="454171.CP488_00019"/>
<feature type="chain" id="PRO_5004486419" evidence="1">
    <location>
        <begin position="25"/>
        <end position="732"/>
    </location>
</feature>
<dbReference type="AlphaFoldDB" id="S0EYJ1"/>
<dbReference type="InterPro" id="IPR050361">
    <property type="entry name" value="MPP/UQCRC_Complex"/>
</dbReference>
<dbReference type="InterPro" id="IPR011249">
    <property type="entry name" value="Metalloenz_LuxS/M16"/>
</dbReference>
<evidence type="ECO:0000256" key="1">
    <source>
        <dbReference type="SAM" id="SignalP"/>
    </source>
</evidence>
<dbReference type="PANTHER" id="PTHR11851">
    <property type="entry name" value="METALLOPROTEASE"/>
    <property type="match status" value="1"/>
</dbReference>
<proteinExistence type="predicted"/>